<dbReference type="SMART" id="SM00448">
    <property type="entry name" value="REC"/>
    <property type="match status" value="1"/>
</dbReference>
<reference evidence="3 4" key="1">
    <citation type="submission" date="2020-02" db="EMBL/GenBank/DDBJ databases">
        <title>Genomic and physiological characterization of two novel Nitrospinaceae genera.</title>
        <authorList>
            <person name="Mueller A.J."/>
            <person name="Jung M.-Y."/>
            <person name="Strachan C.R."/>
            <person name="Herbold C.W."/>
            <person name="Kirkegaard R.H."/>
            <person name="Daims H."/>
        </authorList>
    </citation>
    <scope>NUCLEOTIDE SEQUENCE [LARGE SCALE GENOMIC DNA]</scope>
    <source>
        <strain evidence="3">EB</strain>
    </source>
</reference>
<accession>A0A7T0FZ31</accession>
<dbReference type="PANTHER" id="PTHR44520">
    <property type="entry name" value="RESPONSE REGULATOR RCP1-RELATED"/>
    <property type="match status" value="1"/>
</dbReference>
<dbReference type="PROSITE" id="PS50110">
    <property type="entry name" value="RESPONSE_REGULATORY"/>
    <property type="match status" value="1"/>
</dbReference>
<evidence type="ECO:0000256" key="1">
    <source>
        <dbReference type="PROSITE-ProRule" id="PRU00169"/>
    </source>
</evidence>
<dbReference type="CDD" id="cd17557">
    <property type="entry name" value="REC_Rcp-like"/>
    <property type="match status" value="1"/>
</dbReference>
<evidence type="ECO:0000313" key="3">
    <source>
        <dbReference type="EMBL" id="QPJ60720.1"/>
    </source>
</evidence>
<evidence type="ECO:0000313" key="4">
    <source>
        <dbReference type="Proteomes" id="UP000594688"/>
    </source>
</evidence>
<dbReference type="Gene3D" id="3.40.50.2300">
    <property type="match status" value="1"/>
</dbReference>
<proteinExistence type="predicted"/>
<name>A0A7T0FZ31_9BACT</name>
<organism evidence="3 4">
    <name type="scientific">Candidatus Nitronauta litoralis</name>
    <dbReference type="NCBI Taxonomy" id="2705533"/>
    <lineage>
        <taxon>Bacteria</taxon>
        <taxon>Pseudomonadati</taxon>
        <taxon>Nitrospinota/Tectimicrobiota group</taxon>
        <taxon>Nitrospinota</taxon>
        <taxon>Nitrospinia</taxon>
        <taxon>Nitrospinales</taxon>
        <taxon>Nitrospinaceae</taxon>
        <taxon>Candidatus Nitronauta</taxon>
    </lineage>
</organism>
<dbReference type="Proteomes" id="UP000594688">
    <property type="component" value="Chromosome"/>
</dbReference>
<dbReference type="EMBL" id="CP048685">
    <property type="protein sequence ID" value="QPJ60720.1"/>
    <property type="molecule type" value="Genomic_DNA"/>
</dbReference>
<dbReference type="GO" id="GO:0000160">
    <property type="term" value="P:phosphorelay signal transduction system"/>
    <property type="evidence" value="ECO:0007669"/>
    <property type="project" value="InterPro"/>
</dbReference>
<evidence type="ECO:0000259" key="2">
    <source>
        <dbReference type="PROSITE" id="PS50110"/>
    </source>
</evidence>
<keyword evidence="1" id="KW-0597">Phosphoprotein</keyword>
<feature type="modified residue" description="4-aspartylphosphate" evidence="1">
    <location>
        <position position="67"/>
    </location>
</feature>
<gene>
    <name evidence="3" type="ORF">G3M70_01970</name>
</gene>
<feature type="domain" description="Response regulatory" evidence="2">
    <location>
        <begin position="8"/>
        <end position="134"/>
    </location>
</feature>
<protein>
    <submittedName>
        <fullName evidence="3">Response regulator</fullName>
    </submittedName>
</protein>
<dbReference type="InterPro" id="IPR001789">
    <property type="entry name" value="Sig_transdc_resp-reg_receiver"/>
</dbReference>
<dbReference type="AlphaFoldDB" id="A0A7T0FZ31"/>
<dbReference type="Pfam" id="PF00072">
    <property type="entry name" value="Response_reg"/>
    <property type="match status" value="1"/>
</dbReference>
<dbReference type="InterPro" id="IPR052893">
    <property type="entry name" value="TCS_response_regulator"/>
</dbReference>
<sequence>MVDFGQLKFLLVEDDQVDVKNVKRAFKKNNITNPLYIAGNGEEALEMLRGSKDGEPEIPSPHIILLDLNMPKMNGIEFLQELRKDPKLKPISVYILSTSDEEKDILKAYNLNVAGYILKPLDFTKFIKTISTLDSFWKLCQFPKEIKPE</sequence>
<dbReference type="SUPFAM" id="SSF52172">
    <property type="entry name" value="CheY-like"/>
    <property type="match status" value="1"/>
</dbReference>
<dbReference type="InterPro" id="IPR011006">
    <property type="entry name" value="CheY-like_superfamily"/>
</dbReference>
<dbReference type="KEGG" id="nli:G3M70_01970"/>
<dbReference type="PANTHER" id="PTHR44520:SF2">
    <property type="entry name" value="RESPONSE REGULATOR RCP1"/>
    <property type="match status" value="1"/>
</dbReference>